<comment type="caution">
    <text evidence="1">The sequence shown here is derived from an EMBL/GenBank/DDBJ whole genome shotgun (WGS) entry which is preliminary data.</text>
</comment>
<reference evidence="1 2" key="1">
    <citation type="submission" date="2016-03" db="EMBL/GenBank/DDBJ databases">
        <title>Whole genome sequencing of Grifola frondosa 9006-11.</title>
        <authorList>
            <person name="Min B."/>
            <person name="Park H."/>
            <person name="Kim J.-G."/>
            <person name="Cho H."/>
            <person name="Oh Y.-L."/>
            <person name="Kong W.-S."/>
            <person name="Choi I.-G."/>
        </authorList>
    </citation>
    <scope>NUCLEOTIDE SEQUENCE [LARGE SCALE GENOMIC DNA]</scope>
    <source>
        <strain evidence="1 2">9006-11</strain>
    </source>
</reference>
<proteinExistence type="predicted"/>
<accession>A0A1C7LLW5</accession>
<dbReference type="AlphaFoldDB" id="A0A1C7LLW5"/>
<evidence type="ECO:0000313" key="1">
    <source>
        <dbReference type="EMBL" id="OBZ65186.1"/>
    </source>
</evidence>
<dbReference type="Proteomes" id="UP000092993">
    <property type="component" value="Unassembled WGS sequence"/>
</dbReference>
<evidence type="ECO:0000313" key="2">
    <source>
        <dbReference type="Proteomes" id="UP000092993"/>
    </source>
</evidence>
<sequence>MPLHLQMPFLGLSNQWSLSARLPNAMLGIHRANASAREDDQSALCVRVSRVNPSWRAAAGCLRICALRGTTIVEEHTSYEGHVWEQKKR</sequence>
<keyword evidence="2" id="KW-1185">Reference proteome</keyword>
<dbReference type="EMBL" id="LUGG01000052">
    <property type="protein sequence ID" value="OBZ65186.1"/>
    <property type="molecule type" value="Genomic_DNA"/>
</dbReference>
<organism evidence="1 2">
    <name type="scientific">Grifola frondosa</name>
    <name type="common">Maitake</name>
    <name type="synonym">Polyporus frondosus</name>
    <dbReference type="NCBI Taxonomy" id="5627"/>
    <lineage>
        <taxon>Eukaryota</taxon>
        <taxon>Fungi</taxon>
        <taxon>Dikarya</taxon>
        <taxon>Basidiomycota</taxon>
        <taxon>Agaricomycotina</taxon>
        <taxon>Agaricomycetes</taxon>
        <taxon>Polyporales</taxon>
        <taxon>Grifolaceae</taxon>
        <taxon>Grifola</taxon>
    </lineage>
</organism>
<protein>
    <submittedName>
        <fullName evidence="1">Uncharacterized protein</fullName>
    </submittedName>
</protein>
<name>A0A1C7LLW5_GRIFR</name>
<gene>
    <name evidence="1" type="ORF">A0H81_14847</name>
</gene>